<dbReference type="Gene3D" id="3.90.220.20">
    <property type="entry name" value="DNA methylase specificity domains"/>
    <property type="match status" value="2"/>
</dbReference>
<evidence type="ECO:0000313" key="7">
    <source>
        <dbReference type="Proteomes" id="UP000245423"/>
    </source>
</evidence>
<keyword evidence="7" id="KW-1185">Reference proteome</keyword>
<comment type="similarity">
    <text evidence="1">Belongs to the type-I restriction system S methylase family.</text>
</comment>
<dbReference type="Proteomes" id="UP000245423">
    <property type="component" value="Chromosome 1"/>
</dbReference>
<dbReference type="PANTHER" id="PTHR30408:SF12">
    <property type="entry name" value="TYPE I RESTRICTION ENZYME MJAVIII SPECIFICITY SUBUNIT"/>
    <property type="match status" value="1"/>
</dbReference>
<evidence type="ECO:0000256" key="3">
    <source>
        <dbReference type="ARBA" id="ARBA00023125"/>
    </source>
</evidence>
<dbReference type="PANTHER" id="PTHR30408">
    <property type="entry name" value="TYPE-1 RESTRICTION ENZYME ECOKI SPECIFICITY PROTEIN"/>
    <property type="match status" value="1"/>
</dbReference>
<proteinExistence type="inferred from homology"/>
<dbReference type="InterPro" id="IPR052021">
    <property type="entry name" value="Type-I_RS_S_subunit"/>
</dbReference>
<dbReference type="GO" id="GO:0003677">
    <property type="term" value="F:DNA binding"/>
    <property type="evidence" value="ECO:0007669"/>
    <property type="project" value="UniProtKB-KW"/>
</dbReference>
<evidence type="ECO:0000256" key="1">
    <source>
        <dbReference type="ARBA" id="ARBA00010923"/>
    </source>
</evidence>
<sequence>MKWIELGEVFPIIRNGKSIKQDGYEGYPITRIETIADRYINENRVGYANIHELDDYEEYVLQKGDILMSHINSVKHLGKTAIFDSDTIMIHGMNLLCLRGDKDKINNYYGYYCLNSDVFLNQISHITKKSVNQASFNITNLKKIKIPVPPMETQEKIVKVLDHAQALIDKRKEQIESLDQLIESIFYTMFGDPVRNEKGWEVKKLEEVLLNNVSNIKKDFKDDISYIDIGSINNNNNSIESYNNFKIKDAPSRAKRILNHGDILFSTVRPNLKNIAIFDMYTENTAIGSTGFCIIRVNESLVNNKYIFNVVKNSRFTGYLVKIAEGASYPAVKDSDIKSIKISIPPISLQNEFAQKVEVIEKQKEVLRESLELLEENYKSIMDKAFKGQLFN</sequence>
<evidence type="ECO:0000313" key="6">
    <source>
        <dbReference type="EMBL" id="SHD75646.1"/>
    </source>
</evidence>
<feature type="coiled-coil region" evidence="4">
    <location>
        <begin position="357"/>
        <end position="384"/>
    </location>
</feature>
<dbReference type="REBASE" id="176551">
    <property type="entry name" value="S.CulEspORF248P"/>
</dbReference>
<dbReference type="RefSeq" id="WP_025640269.1">
    <property type="nucleotide sequence ID" value="NZ_LT669839.1"/>
</dbReference>
<name>A0A1M4PJP6_9FIRM</name>
<evidence type="ECO:0000256" key="2">
    <source>
        <dbReference type="ARBA" id="ARBA00022747"/>
    </source>
</evidence>
<keyword evidence="3" id="KW-0238">DNA-binding</keyword>
<feature type="domain" description="Type I restriction modification DNA specificity" evidence="5">
    <location>
        <begin position="4"/>
        <end position="176"/>
    </location>
</feature>
<dbReference type="AlphaFoldDB" id="A0A1M4PJP6"/>
<dbReference type="CDD" id="cd17522">
    <property type="entry name" value="RMtype1_S_MjaORF1531P-TRD1-CR1_like"/>
    <property type="match status" value="1"/>
</dbReference>
<dbReference type="InterPro" id="IPR000055">
    <property type="entry name" value="Restrct_endonuc_typeI_TRD"/>
</dbReference>
<reference evidence="6 7" key="1">
    <citation type="submission" date="2016-11" db="EMBL/GenBank/DDBJ databases">
        <authorList>
            <person name="Manzoor S."/>
        </authorList>
    </citation>
    <scope>NUCLEOTIDE SEQUENCE [LARGE SCALE GENOMIC DNA]</scope>
    <source>
        <strain evidence="6">Clostridium ultunense strain Esp</strain>
    </source>
</reference>
<evidence type="ECO:0000259" key="5">
    <source>
        <dbReference type="Pfam" id="PF01420"/>
    </source>
</evidence>
<protein>
    <submittedName>
        <fullName evidence="6">Putative type I restriction-modification system, S subunit</fullName>
    </submittedName>
</protein>
<gene>
    <name evidence="6" type="primary">hsdS</name>
    <name evidence="6" type="ORF">CUESP1_0249</name>
</gene>
<accession>A0A1M4PJP6</accession>
<organism evidence="6 7">
    <name type="scientific">[Clostridium] ultunense Esp</name>
    <dbReference type="NCBI Taxonomy" id="1288971"/>
    <lineage>
        <taxon>Bacteria</taxon>
        <taxon>Bacillati</taxon>
        <taxon>Bacillota</taxon>
        <taxon>Tissierellia</taxon>
        <taxon>Tissierellales</taxon>
        <taxon>Tepidimicrobiaceae</taxon>
        <taxon>Schnuerera</taxon>
    </lineage>
</organism>
<feature type="domain" description="Type I restriction modification DNA specificity" evidence="5">
    <location>
        <begin position="198"/>
        <end position="375"/>
    </location>
</feature>
<dbReference type="OrthoDB" id="9795776at2"/>
<dbReference type="EMBL" id="LT669839">
    <property type="protein sequence ID" value="SHD75646.1"/>
    <property type="molecule type" value="Genomic_DNA"/>
</dbReference>
<keyword evidence="4" id="KW-0175">Coiled coil</keyword>
<keyword evidence="2" id="KW-0680">Restriction system</keyword>
<dbReference type="InterPro" id="IPR044946">
    <property type="entry name" value="Restrct_endonuc_typeI_TRD_sf"/>
</dbReference>
<evidence type="ECO:0000256" key="4">
    <source>
        <dbReference type="SAM" id="Coils"/>
    </source>
</evidence>
<dbReference type="GO" id="GO:0009307">
    <property type="term" value="P:DNA restriction-modification system"/>
    <property type="evidence" value="ECO:0007669"/>
    <property type="project" value="UniProtKB-KW"/>
</dbReference>
<dbReference type="Pfam" id="PF01420">
    <property type="entry name" value="Methylase_S"/>
    <property type="match status" value="2"/>
</dbReference>
<dbReference type="SUPFAM" id="SSF116734">
    <property type="entry name" value="DNA methylase specificity domain"/>
    <property type="match status" value="2"/>
</dbReference>